<organism evidence="1 2">
    <name type="scientific">Zhouia amylolytica</name>
    <dbReference type="NCBI Taxonomy" id="376730"/>
    <lineage>
        <taxon>Bacteria</taxon>
        <taxon>Pseudomonadati</taxon>
        <taxon>Bacteroidota</taxon>
        <taxon>Flavobacteriia</taxon>
        <taxon>Flavobacteriales</taxon>
        <taxon>Flavobacteriaceae</taxon>
        <taxon>Zhouia</taxon>
    </lineage>
</organism>
<name>A0A1I6RS27_9FLAO</name>
<evidence type="ECO:0000313" key="2">
    <source>
        <dbReference type="Proteomes" id="UP000183209"/>
    </source>
</evidence>
<accession>A0A1I6RS27</accession>
<reference evidence="1 2" key="1">
    <citation type="submission" date="2016-10" db="EMBL/GenBank/DDBJ databases">
        <authorList>
            <person name="de Groot N.N."/>
        </authorList>
    </citation>
    <scope>NUCLEOTIDE SEQUENCE [LARGE SCALE GENOMIC DNA]</scope>
    <source>
        <strain evidence="1 2">CGMCC 1.6114</strain>
    </source>
</reference>
<dbReference type="EMBL" id="FPAG01000003">
    <property type="protein sequence ID" value="SFS67410.1"/>
    <property type="molecule type" value="Genomic_DNA"/>
</dbReference>
<dbReference type="AlphaFoldDB" id="A0A1I6RS27"/>
<dbReference type="SUPFAM" id="SSF53474">
    <property type="entry name" value="alpha/beta-Hydrolases"/>
    <property type="match status" value="1"/>
</dbReference>
<proteinExistence type="predicted"/>
<evidence type="ECO:0008006" key="3">
    <source>
        <dbReference type="Google" id="ProtNLM"/>
    </source>
</evidence>
<dbReference type="Proteomes" id="UP000183209">
    <property type="component" value="Unassembled WGS sequence"/>
</dbReference>
<dbReference type="Gene3D" id="3.40.50.1820">
    <property type="entry name" value="alpha/beta hydrolase"/>
    <property type="match status" value="1"/>
</dbReference>
<protein>
    <recommendedName>
        <fullName evidence="3">Alpha/beta hydrolase family protein</fullName>
    </recommendedName>
</protein>
<sequence>MYSYMKKQLFFLIWLLVFYAGNAQSSKYIKGEVKDSVRINNADASETYASYVPSAYDESKRWPVVYVFDPSGNGQEAIKRFTAGAKEYGYVVIASNTVKNGSYQENFMKISKLLNDVNASFSVAPDRIVFAGFSGGARLATSSAVLAKNISAVIGCGASFDIGGEYMPVKNTFMYIGLIGDEDFNYIEMLDGIYYLNSRNFDSELFFFNGGHEWPNEEYISKALRTLTVKYMAKGLVTRNESLLERCFQKDFNFADELYNKGELVNSYEAFEALIENYKFFKEVDSLKDKMKEIKRSKLYKAQLSEYRRVYQAETLYREDYYSFLPGDIELADTRNLTYWSDEIEKINELEKSPKLENQKMAKRLKGLLGGLAKMYENQLIPETQAESLLFINIFYTLLTPDKNEPYLKTVQLSTLLGKYDMALYYLEELLKKGYKDVAVLDNLEGIALLRISTEYNDLLTKYNLRTRY</sequence>
<dbReference type="InterPro" id="IPR029058">
    <property type="entry name" value="AB_hydrolase_fold"/>
</dbReference>
<evidence type="ECO:0000313" key="1">
    <source>
        <dbReference type="EMBL" id="SFS67410.1"/>
    </source>
</evidence>
<gene>
    <name evidence="1" type="ORF">SAMN04487906_1269</name>
</gene>